<organism evidence="1 2">
    <name type="scientific">Diversispora eburnea</name>
    <dbReference type="NCBI Taxonomy" id="1213867"/>
    <lineage>
        <taxon>Eukaryota</taxon>
        <taxon>Fungi</taxon>
        <taxon>Fungi incertae sedis</taxon>
        <taxon>Mucoromycota</taxon>
        <taxon>Glomeromycotina</taxon>
        <taxon>Glomeromycetes</taxon>
        <taxon>Diversisporales</taxon>
        <taxon>Diversisporaceae</taxon>
        <taxon>Diversispora</taxon>
    </lineage>
</organism>
<gene>
    <name evidence="1" type="ORF">DEBURN_LOCUS11939</name>
</gene>
<evidence type="ECO:0000313" key="2">
    <source>
        <dbReference type="Proteomes" id="UP000789706"/>
    </source>
</evidence>
<proteinExistence type="predicted"/>
<dbReference type="EMBL" id="CAJVPK010009340">
    <property type="protein sequence ID" value="CAG8666370.1"/>
    <property type="molecule type" value="Genomic_DNA"/>
</dbReference>
<dbReference type="Proteomes" id="UP000789706">
    <property type="component" value="Unassembled WGS sequence"/>
</dbReference>
<sequence length="175" mass="19767">NEASASQDQDLSLVNQDASTESEKTINLSLCDAKTVTKCHDLNNSDTTSEIIESDNQIVEGLIQEMTYDQAENIVSSEINPLYSNNDEDMAPGSVQSLSDLFDKAIKSGQKQILNWYYYSLEFENKVKSLTADGQIKDKTARSKIYKEMKPFLPNITDANLRKKTERARKILKLF</sequence>
<feature type="non-terminal residue" evidence="1">
    <location>
        <position position="1"/>
    </location>
</feature>
<keyword evidence="2" id="KW-1185">Reference proteome</keyword>
<accession>A0A9N9H884</accession>
<dbReference type="AlphaFoldDB" id="A0A9N9H884"/>
<feature type="non-terminal residue" evidence="1">
    <location>
        <position position="175"/>
    </location>
</feature>
<evidence type="ECO:0000313" key="1">
    <source>
        <dbReference type="EMBL" id="CAG8666370.1"/>
    </source>
</evidence>
<comment type="caution">
    <text evidence="1">The sequence shown here is derived from an EMBL/GenBank/DDBJ whole genome shotgun (WGS) entry which is preliminary data.</text>
</comment>
<protein>
    <submittedName>
        <fullName evidence="1">9307_t:CDS:1</fullName>
    </submittedName>
</protein>
<reference evidence="1" key="1">
    <citation type="submission" date="2021-06" db="EMBL/GenBank/DDBJ databases">
        <authorList>
            <person name="Kallberg Y."/>
            <person name="Tangrot J."/>
            <person name="Rosling A."/>
        </authorList>
    </citation>
    <scope>NUCLEOTIDE SEQUENCE</scope>
    <source>
        <strain evidence="1">AZ414A</strain>
    </source>
</reference>
<name>A0A9N9H884_9GLOM</name>
<dbReference type="OrthoDB" id="2406786at2759"/>